<proteinExistence type="predicted"/>
<evidence type="ECO:0000313" key="2">
    <source>
        <dbReference type="Proteomes" id="UP001596091"/>
    </source>
</evidence>
<sequence>MSGVNDWLSTEAFDVEETETYHKDAAGVPFGRMHAEWLQFKAKQQPGDLLCSFSTPRDYWQHCAGRAGYAWVRNGEIVEEFVTLMN</sequence>
<gene>
    <name evidence="1" type="ORF">ACFPT7_15080</name>
</gene>
<name>A0ABW1EH49_9BACT</name>
<dbReference type="Proteomes" id="UP001596091">
    <property type="component" value="Unassembled WGS sequence"/>
</dbReference>
<dbReference type="RefSeq" id="WP_263340070.1">
    <property type="nucleotide sequence ID" value="NZ_JAGSYH010000005.1"/>
</dbReference>
<accession>A0ABW1EH49</accession>
<reference evidence="2" key="1">
    <citation type="journal article" date="2019" name="Int. J. Syst. Evol. Microbiol.">
        <title>The Global Catalogue of Microorganisms (GCM) 10K type strain sequencing project: providing services to taxonomists for standard genome sequencing and annotation.</title>
        <authorList>
            <consortium name="The Broad Institute Genomics Platform"/>
            <consortium name="The Broad Institute Genome Sequencing Center for Infectious Disease"/>
            <person name="Wu L."/>
            <person name="Ma J."/>
        </authorList>
    </citation>
    <scope>NUCLEOTIDE SEQUENCE [LARGE SCALE GENOMIC DNA]</scope>
    <source>
        <strain evidence="2">JCM 4087</strain>
    </source>
</reference>
<comment type="caution">
    <text evidence="1">The sequence shown here is derived from an EMBL/GenBank/DDBJ whole genome shotgun (WGS) entry which is preliminary data.</text>
</comment>
<keyword evidence="2" id="KW-1185">Reference proteome</keyword>
<organism evidence="1 2">
    <name type="scientific">Acidicapsa dinghuensis</name>
    <dbReference type="NCBI Taxonomy" id="2218256"/>
    <lineage>
        <taxon>Bacteria</taxon>
        <taxon>Pseudomonadati</taxon>
        <taxon>Acidobacteriota</taxon>
        <taxon>Terriglobia</taxon>
        <taxon>Terriglobales</taxon>
        <taxon>Acidobacteriaceae</taxon>
        <taxon>Acidicapsa</taxon>
    </lineage>
</organism>
<evidence type="ECO:0000313" key="1">
    <source>
        <dbReference type="EMBL" id="MFC5863629.1"/>
    </source>
</evidence>
<protein>
    <submittedName>
        <fullName evidence="1">Uncharacterized protein</fullName>
    </submittedName>
</protein>
<dbReference type="EMBL" id="JBHSPH010000005">
    <property type="protein sequence ID" value="MFC5863629.1"/>
    <property type="molecule type" value="Genomic_DNA"/>
</dbReference>